<feature type="short sequence motif" description="GXSXG" evidence="4">
    <location>
        <begin position="179"/>
        <end position="183"/>
    </location>
</feature>
<evidence type="ECO:0000259" key="5">
    <source>
        <dbReference type="PROSITE" id="PS51635"/>
    </source>
</evidence>
<dbReference type="InterPro" id="IPR021771">
    <property type="entry name" value="Triacylglycerol_lipase_N"/>
</dbReference>
<comment type="caution">
    <text evidence="6">The sequence shown here is derived from an EMBL/GenBank/DDBJ whole genome shotgun (WGS) entry which is preliminary data.</text>
</comment>
<evidence type="ECO:0000256" key="1">
    <source>
        <dbReference type="ARBA" id="ARBA00022801"/>
    </source>
</evidence>
<feature type="active site" description="Nucleophile" evidence="4">
    <location>
        <position position="181"/>
    </location>
</feature>
<dbReference type="InterPro" id="IPR050301">
    <property type="entry name" value="NTE"/>
</dbReference>
<sequence>MRNKKALIRKLKQEMANAETYDEWQNAALSLDHLEGNDEWKRIDKSSLYDYTLISRRLEQLRLCHRTNDMAQLTRALREGLHHDLGNMGNHKLYEKSHIGTKKLIEDYVSQVCYSLDFLCDNDIDALPLDKKLGFFEDTSLSFGRPSLLLSGGATLGLFHLGVVKALWEHNLLPQVIAGSSVGSIIAGIIGTRTDDELSELLDRDDHDLQAWKYLGLKGLLLGRGIYDAKNLEQCIRKNVGDYTFQEAYEHSGRSINISVSPAASKNQKTRLLCGYTSPYVTIWSASLASCSIPGIFPPATLIQKNANNALSPYLPLHRWVDGSVKSDLPIERLTHLYDVNYHVVSQTNPHIVPFIPEGGHPPDPSWSNLPWRMIKSELEYHGKGVFDFLRKKAPTELLRQTAGHAYTVMAQRYYGDVTIAPSYKLSDYMMITKNPTQEMLRQFMIDGQRATWPQISMIKAHSQISQTLEQCIKRTKRRLKLKIFS</sequence>
<accession>A0AA37S860</accession>
<dbReference type="SUPFAM" id="SSF52151">
    <property type="entry name" value="FabD/lysophospholipase-like"/>
    <property type="match status" value="1"/>
</dbReference>
<comment type="caution">
    <text evidence="4">Lacks conserved residue(s) required for the propagation of feature annotation.</text>
</comment>
<organism evidence="6 7">
    <name type="scientific">Litoribrevibacter albus</name>
    <dbReference type="NCBI Taxonomy" id="1473156"/>
    <lineage>
        <taxon>Bacteria</taxon>
        <taxon>Pseudomonadati</taxon>
        <taxon>Pseudomonadota</taxon>
        <taxon>Gammaproteobacteria</taxon>
        <taxon>Oceanospirillales</taxon>
        <taxon>Oceanospirillaceae</taxon>
        <taxon>Litoribrevibacter</taxon>
    </lineage>
</organism>
<dbReference type="Pfam" id="PF01734">
    <property type="entry name" value="Patatin"/>
    <property type="match status" value="1"/>
</dbReference>
<keyword evidence="3 4" id="KW-0443">Lipid metabolism</keyword>
<dbReference type="PANTHER" id="PTHR14226:SF10">
    <property type="entry name" value="TRIACYLGLYCEROL LIPASE 4-RELATED"/>
    <property type="match status" value="1"/>
</dbReference>
<dbReference type="Pfam" id="PF11815">
    <property type="entry name" value="DUF3336"/>
    <property type="match status" value="1"/>
</dbReference>
<dbReference type="Gene3D" id="3.40.1090.10">
    <property type="entry name" value="Cytosolic phospholipase A2 catalytic domain"/>
    <property type="match status" value="2"/>
</dbReference>
<dbReference type="CDD" id="cd07206">
    <property type="entry name" value="Pat_TGL3-4-5_SDP1"/>
    <property type="match status" value="1"/>
</dbReference>
<evidence type="ECO:0000313" key="7">
    <source>
        <dbReference type="Proteomes" id="UP001161389"/>
    </source>
</evidence>
<dbReference type="EMBL" id="BSNM01000002">
    <property type="protein sequence ID" value="GLQ29748.1"/>
    <property type="molecule type" value="Genomic_DNA"/>
</dbReference>
<evidence type="ECO:0000256" key="3">
    <source>
        <dbReference type="ARBA" id="ARBA00023098"/>
    </source>
</evidence>
<dbReference type="Proteomes" id="UP001161389">
    <property type="component" value="Unassembled WGS sequence"/>
</dbReference>
<dbReference type="PANTHER" id="PTHR14226">
    <property type="entry name" value="NEUROPATHY TARGET ESTERASE/SWISS CHEESE D.MELANOGASTER"/>
    <property type="match status" value="1"/>
</dbReference>
<feature type="active site" description="Proton acceptor" evidence="4">
    <location>
        <position position="322"/>
    </location>
</feature>
<reference evidence="6" key="2">
    <citation type="submission" date="2023-01" db="EMBL/GenBank/DDBJ databases">
        <title>Draft genome sequence of Litoribrevibacter albus strain NBRC 110071.</title>
        <authorList>
            <person name="Sun Q."/>
            <person name="Mori K."/>
        </authorList>
    </citation>
    <scope>NUCLEOTIDE SEQUENCE</scope>
    <source>
        <strain evidence="6">NBRC 110071</strain>
    </source>
</reference>
<evidence type="ECO:0000256" key="4">
    <source>
        <dbReference type="PROSITE-ProRule" id="PRU01161"/>
    </source>
</evidence>
<keyword evidence="1 4" id="KW-0378">Hydrolase</keyword>
<keyword evidence="7" id="KW-1185">Reference proteome</keyword>
<proteinExistence type="predicted"/>
<name>A0AA37S860_9GAMM</name>
<dbReference type="AlphaFoldDB" id="A0AA37S860"/>
<dbReference type="InterPro" id="IPR016035">
    <property type="entry name" value="Acyl_Trfase/lysoPLipase"/>
</dbReference>
<feature type="domain" description="PNPLA" evidence="5">
    <location>
        <begin position="148"/>
        <end position="335"/>
    </location>
</feature>
<dbReference type="GO" id="GO:0016042">
    <property type="term" value="P:lipid catabolic process"/>
    <property type="evidence" value="ECO:0007669"/>
    <property type="project" value="UniProtKB-UniRule"/>
</dbReference>
<keyword evidence="2 4" id="KW-0442">Lipid degradation</keyword>
<dbReference type="RefSeq" id="WP_284377763.1">
    <property type="nucleotide sequence ID" value="NZ_BSNM01000002.1"/>
</dbReference>
<protein>
    <recommendedName>
        <fullName evidence="5">PNPLA domain-containing protein</fullName>
    </recommendedName>
</protein>
<dbReference type="GO" id="GO:0004806">
    <property type="term" value="F:triacylglycerol lipase activity"/>
    <property type="evidence" value="ECO:0007669"/>
    <property type="project" value="InterPro"/>
</dbReference>
<evidence type="ECO:0000313" key="6">
    <source>
        <dbReference type="EMBL" id="GLQ29748.1"/>
    </source>
</evidence>
<evidence type="ECO:0000256" key="2">
    <source>
        <dbReference type="ARBA" id="ARBA00022963"/>
    </source>
</evidence>
<gene>
    <name evidence="6" type="ORF">GCM10007876_02260</name>
</gene>
<dbReference type="PROSITE" id="PS51635">
    <property type="entry name" value="PNPLA"/>
    <property type="match status" value="1"/>
</dbReference>
<reference evidence="6" key="1">
    <citation type="journal article" date="2014" name="Int. J. Syst. Evol. Microbiol.">
        <title>Complete genome sequence of Corynebacterium casei LMG S-19264T (=DSM 44701T), isolated from a smear-ripened cheese.</title>
        <authorList>
            <consortium name="US DOE Joint Genome Institute (JGI-PGF)"/>
            <person name="Walter F."/>
            <person name="Albersmeier A."/>
            <person name="Kalinowski J."/>
            <person name="Ruckert C."/>
        </authorList>
    </citation>
    <scope>NUCLEOTIDE SEQUENCE</scope>
    <source>
        <strain evidence="6">NBRC 110071</strain>
    </source>
</reference>
<dbReference type="InterPro" id="IPR002641">
    <property type="entry name" value="PNPLA_dom"/>
</dbReference>